<dbReference type="SMART" id="SM00490">
    <property type="entry name" value="HELICc"/>
    <property type="match status" value="1"/>
</dbReference>
<dbReference type="InterPro" id="IPR050079">
    <property type="entry name" value="DEAD_box_RNA_helicase"/>
</dbReference>
<evidence type="ECO:0000256" key="8">
    <source>
        <dbReference type="SAM" id="MobiDB-lite"/>
    </source>
</evidence>
<evidence type="ECO:0000259" key="10">
    <source>
        <dbReference type="PROSITE" id="PS51194"/>
    </source>
</evidence>
<dbReference type="PROSITE" id="PS00039">
    <property type="entry name" value="DEAD_ATP_HELICASE"/>
    <property type="match status" value="1"/>
</dbReference>
<gene>
    <name evidence="12" type="ORF">C2L71_01805</name>
</gene>
<evidence type="ECO:0000256" key="7">
    <source>
        <dbReference type="RuleBase" id="RU000492"/>
    </source>
</evidence>
<dbReference type="InterPro" id="IPR014014">
    <property type="entry name" value="RNA_helicase_DEAD_Q_motif"/>
</dbReference>
<keyword evidence="4 7" id="KW-0067">ATP-binding</keyword>
<evidence type="ECO:0000313" key="13">
    <source>
        <dbReference type="Proteomes" id="UP000236197"/>
    </source>
</evidence>
<sequence>MTAFADLGLSKDALLAVEKLGYDQPTPVQEQSIPLVLEGRDLIAAASTGTGKTAAFLLPTLSTLPRVRGRNRAPRVLVVSPTRELAQQIARTAMQISRKTGHFVTTVFGGTPYGPQIKEIRGGTDVLIATPGRLNDLMDRGVIDLGSVETLVLDEADRMLDMGFLPDVTTIVNATPECRQTLLFSATIDRSIEKNLGSLLRDPAVVEIAHKGETAKTVEQFVMPVLNHKKPELLQAVLEEKGSERIIVFARTKFRTEECAETLCRAGYKAESIHSDKSQGQRRRALENFRRGKTSVLVATDVLARGIDVPEVDHVINFDLPDMPEDYVHRIGRTGRAGEQGYAISFVTRESTRTLKDIERLIGKDIPFMDLENYKLDASVLQKPKKGGKGGYKGSKPKYGKGPRSDSARAGHTASAGKSTDKRSQDNRPGRGSRAEGRRFENDKREGGRSRNAESAKLRLERKGAQRSSAPRSKSNGAQQKSVDAGKKTVRQGEGYDYSRFTK</sequence>
<evidence type="ECO:0000259" key="9">
    <source>
        <dbReference type="PROSITE" id="PS51192"/>
    </source>
</evidence>
<feature type="compositionally biased region" description="Basic and acidic residues" evidence="8">
    <location>
        <begin position="419"/>
        <end position="464"/>
    </location>
</feature>
<dbReference type="GO" id="GO:0003676">
    <property type="term" value="F:nucleic acid binding"/>
    <property type="evidence" value="ECO:0007669"/>
    <property type="project" value="InterPro"/>
</dbReference>
<keyword evidence="2 7" id="KW-0378">Hydrolase</keyword>
<dbReference type="GO" id="GO:0003724">
    <property type="term" value="F:RNA helicase activity"/>
    <property type="evidence" value="ECO:0007669"/>
    <property type="project" value="InterPro"/>
</dbReference>
<feature type="short sequence motif" description="Q motif" evidence="6">
    <location>
        <begin position="2"/>
        <end position="30"/>
    </location>
</feature>
<reference evidence="13" key="1">
    <citation type="submission" date="2018-01" db="EMBL/GenBank/DDBJ databases">
        <title>Rubneribacter badeniensis gen. nov., sp. nov., and Colonibacter rubneri, gen. nov., sp. nov., WGS of new members of the Eggerthellaceae.</title>
        <authorList>
            <person name="Danylec N."/>
            <person name="Stoll D.A."/>
            <person name="Doetsch A."/>
            <person name="Kulling S.E."/>
            <person name="Huch M."/>
        </authorList>
    </citation>
    <scope>NUCLEOTIDE SEQUENCE [LARGE SCALE GENOMIC DNA]</scope>
    <source>
        <strain evidence="13">ResAG-96</strain>
    </source>
</reference>
<dbReference type="InterPro" id="IPR044742">
    <property type="entry name" value="DEAD/DEAH_RhlB"/>
</dbReference>
<dbReference type="OrthoDB" id="9805696at2"/>
<dbReference type="GO" id="GO:0005524">
    <property type="term" value="F:ATP binding"/>
    <property type="evidence" value="ECO:0007669"/>
    <property type="project" value="UniProtKB-KW"/>
</dbReference>
<dbReference type="CDD" id="cd18787">
    <property type="entry name" value="SF2_C_DEAD"/>
    <property type="match status" value="1"/>
</dbReference>
<dbReference type="SUPFAM" id="SSF52540">
    <property type="entry name" value="P-loop containing nucleoside triphosphate hydrolases"/>
    <property type="match status" value="1"/>
</dbReference>
<dbReference type="RefSeq" id="WP_103264063.1">
    <property type="nucleotide sequence ID" value="NZ_CABMLE010000001.1"/>
</dbReference>
<evidence type="ECO:0000313" key="12">
    <source>
        <dbReference type="EMBL" id="PNV68737.1"/>
    </source>
</evidence>
<dbReference type="EMBL" id="PPEK01000001">
    <property type="protein sequence ID" value="PNV68737.1"/>
    <property type="molecule type" value="Genomic_DNA"/>
</dbReference>
<dbReference type="InterPro" id="IPR000629">
    <property type="entry name" value="RNA-helicase_DEAD-box_CS"/>
</dbReference>
<feature type="domain" description="DEAD-box RNA helicase Q" evidence="11">
    <location>
        <begin position="2"/>
        <end position="30"/>
    </location>
</feature>
<dbReference type="PROSITE" id="PS51194">
    <property type="entry name" value="HELICASE_CTER"/>
    <property type="match status" value="1"/>
</dbReference>
<dbReference type="CDD" id="cd00268">
    <property type="entry name" value="DEADc"/>
    <property type="match status" value="1"/>
</dbReference>
<dbReference type="SMART" id="SM00487">
    <property type="entry name" value="DEXDc"/>
    <property type="match status" value="1"/>
</dbReference>
<dbReference type="AlphaFoldDB" id="A0A2K2UEH6"/>
<dbReference type="GO" id="GO:0016787">
    <property type="term" value="F:hydrolase activity"/>
    <property type="evidence" value="ECO:0007669"/>
    <property type="project" value="UniProtKB-KW"/>
</dbReference>
<keyword evidence="1 7" id="KW-0547">Nucleotide-binding</keyword>
<protein>
    <submittedName>
        <fullName evidence="12">ATP-dependent helicase</fullName>
    </submittedName>
</protein>
<dbReference type="InterPro" id="IPR027417">
    <property type="entry name" value="P-loop_NTPase"/>
</dbReference>
<dbReference type="Pfam" id="PF00270">
    <property type="entry name" value="DEAD"/>
    <property type="match status" value="1"/>
</dbReference>
<dbReference type="PROSITE" id="PS51192">
    <property type="entry name" value="HELICASE_ATP_BIND_1"/>
    <property type="match status" value="1"/>
</dbReference>
<evidence type="ECO:0000256" key="5">
    <source>
        <dbReference type="ARBA" id="ARBA00038437"/>
    </source>
</evidence>
<dbReference type="InterPro" id="IPR014001">
    <property type="entry name" value="Helicase_ATP-bd"/>
</dbReference>
<dbReference type="PROSITE" id="PS51195">
    <property type="entry name" value="Q_MOTIF"/>
    <property type="match status" value="1"/>
</dbReference>
<name>A0A2K2UEH6_9ACTN</name>
<proteinExistence type="inferred from homology"/>
<keyword evidence="13" id="KW-1185">Reference proteome</keyword>
<dbReference type="Pfam" id="PF00271">
    <property type="entry name" value="Helicase_C"/>
    <property type="match status" value="1"/>
</dbReference>
<evidence type="ECO:0000256" key="3">
    <source>
        <dbReference type="ARBA" id="ARBA00022806"/>
    </source>
</evidence>
<dbReference type="GO" id="GO:0005829">
    <property type="term" value="C:cytosol"/>
    <property type="evidence" value="ECO:0007669"/>
    <property type="project" value="TreeGrafter"/>
</dbReference>
<keyword evidence="3 7" id="KW-0347">Helicase</keyword>
<organism evidence="12 13">
    <name type="scientific">Enteroscipio rubneri</name>
    <dbReference type="NCBI Taxonomy" id="2070686"/>
    <lineage>
        <taxon>Bacteria</taxon>
        <taxon>Bacillati</taxon>
        <taxon>Actinomycetota</taxon>
        <taxon>Coriobacteriia</taxon>
        <taxon>Eggerthellales</taxon>
        <taxon>Eggerthellaceae</taxon>
        <taxon>Enteroscipio</taxon>
    </lineage>
</organism>
<accession>A0A2K2UEH6</accession>
<feature type="domain" description="Helicase C-terminal" evidence="10">
    <location>
        <begin position="232"/>
        <end position="377"/>
    </location>
</feature>
<dbReference type="InterPro" id="IPR011545">
    <property type="entry name" value="DEAD/DEAH_box_helicase_dom"/>
</dbReference>
<evidence type="ECO:0000259" key="11">
    <source>
        <dbReference type="PROSITE" id="PS51195"/>
    </source>
</evidence>
<dbReference type="PANTHER" id="PTHR47959:SF13">
    <property type="entry name" value="ATP-DEPENDENT RNA HELICASE RHLE"/>
    <property type="match status" value="1"/>
</dbReference>
<evidence type="ECO:0000256" key="2">
    <source>
        <dbReference type="ARBA" id="ARBA00022801"/>
    </source>
</evidence>
<dbReference type="Proteomes" id="UP000236197">
    <property type="component" value="Unassembled WGS sequence"/>
</dbReference>
<comment type="caution">
    <text evidence="12">The sequence shown here is derived from an EMBL/GenBank/DDBJ whole genome shotgun (WGS) entry which is preliminary data.</text>
</comment>
<feature type="region of interest" description="Disordered" evidence="8">
    <location>
        <begin position="382"/>
        <end position="503"/>
    </location>
</feature>
<evidence type="ECO:0000256" key="1">
    <source>
        <dbReference type="ARBA" id="ARBA00022741"/>
    </source>
</evidence>
<feature type="compositionally biased region" description="Polar residues" evidence="8">
    <location>
        <begin position="466"/>
        <end position="482"/>
    </location>
</feature>
<feature type="domain" description="Helicase ATP-binding" evidence="9">
    <location>
        <begin position="33"/>
        <end position="206"/>
    </location>
</feature>
<comment type="similarity">
    <text evidence="5 7">Belongs to the DEAD box helicase family.</text>
</comment>
<dbReference type="Gene3D" id="3.40.50.300">
    <property type="entry name" value="P-loop containing nucleotide triphosphate hydrolases"/>
    <property type="match status" value="2"/>
</dbReference>
<dbReference type="InterPro" id="IPR001650">
    <property type="entry name" value="Helicase_C-like"/>
</dbReference>
<evidence type="ECO:0000256" key="6">
    <source>
        <dbReference type="PROSITE-ProRule" id="PRU00552"/>
    </source>
</evidence>
<evidence type="ECO:0000256" key="4">
    <source>
        <dbReference type="ARBA" id="ARBA00022840"/>
    </source>
</evidence>
<dbReference type="PANTHER" id="PTHR47959">
    <property type="entry name" value="ATP-DEPENDENT RNA HELICASE RHLE-RELATED"/>
    <property type="match status" value="1"/>
</dbReference>